<accession>A0A7W0BVB8</accession>
<sequence>MNYRDLMKWKGYIYLKELTEPEENSLRILIDWCYVKKTDTLNREK</sequence>
<evidence type="ECO:0000313" key="1">
    <source>
        <dbReference type="EMBL" id="MBA2872226.1"/>
    </source>
</evidence>
<organism evidence="1 2">
    <name type="scientific">[Anoxybacillus] calidus</name>
    <dbReference type="NCBI Taxonomy" id="575178"/>
    <lineage>
        <taxon>Bacteria</taxon>
        <taxon>Bacillati</taxon>
        <taxon>Bacillota</taxon>
        <taxon>Bacilli</taxon>
        <taxon>Bacillales</taxon>
        <taxon>Anoxybacillaceae</taxon>
        <taxon>Paranoxybacillus</taxon>
    </lineage>
</organism>
<comment type="caution">
    <text evidence="1">The sequence shown here is derived from an EMBL/GenBank/DDBJ whole genome shotgun (WGS) entry which is preliminary data.</text>
</comment>
<name>A0A7W0BVB8_9BACL</name>
<evidence type="ECO:0000313" key="2">
    <source>
        <dbReference type="Proteomes" id="UP000580891"/>
    </source>
</evidence>
<dbReference type="Proteomes" id="UP000580891">
    <property type="component" value="Unassembled WGS sequence"/>
</dbReference>
<dbReference type="AlphaFoldDB" id="A0A7W0BVB8"/>
<gene>
    <name evidence="1" type="ORF">HNQ85_002535</name>
</gene>
<dbReference type="EMBL" id="JACDUU010000006">
    <property type="protein sequence ID" value="MBA2872226.1"/>
    <property type="molecule type" value="Genomic_DNA"/>
</dbReference>
<reference evidence="1 2" key="1">
    <citation type="submission" date="2020-07" db="EMBL/GenBank/DDBJ databases">
        <title>Genomic Encyclopedia of Type Strains, Phase IV (KMG-IV): sequencing the most valuable type-strain genomes for metagenomic binning, comparative biology and taxonomic classification.</title>
        <authorList>
            <person name="Goeker M."/>
        </authorList>
    </citation>
    <scope>NUCLEOTIDE SEQUENCE [LARGE SCALE GENOMIC DNA]</scope>
    <source>
        <strain evidence="1 2">DSM 25220</strain>
    </source>
</reference>
<proteinExistence type="predicted"/>
<protein>
    <submittedName>
        <fullName evidence="1">Uncharacterized protein</fullName>
    </submittedName>
</protein>
<keyword evidence="2" id="KW-1185">Reference proteome</keyword>